<dbReference type="AlphaFoldDB" id="A0A9D4NJW7"/>
<reference evidence="1" key="1">
    <citation type="journal article" date="2019" name="bioRxiv">
        <title>The Genome of the Zebra Mussel, Dreissena polymorpha: A Resource for Invasive Species Research.</title>
        <authorList>
            <person name="McCartney M.A."/>
            <person name="Auch B."/>
            <person name="Kono T."/>
            <person name="Mallez S."/>
            <person name="Zhang Y."/>
            <person name="Obille A."/>
            <person name="Becker A."/>
            <person name="Abrahante J.E."/>
            <person name="Garbe J."/>
            <person name="Badalamenti J.P."/>
            <person name="Herman A."/>
            <person name="Mangelson H."/>
            <person name="Liachko I."/>
            <person name="Sullivan S."/>
            <person name="Sone E.D."/>
            <person name="Koren S."/>
            <person name="Silverstein K.A.T."/>
            <person name="Beckman K.B."/>
            <person name="Gohl D.M."/>
        </authorList>
    </citation>
    <scope>NUCLEOTIDE SEQUENCE</scope>
    <source>
        <strain evidence="1">Duluth1</strain>
        <tissue evidence="1">Whole animal</tissue>
    </source>
</reference>
<dbReference type="Proteomes" id="UP000828390">
    <property type="component" value="Unassembled WGS sequence"/>
</dbReference>
<gene>
    <name evidence="1" type="ORF">DPMN_020174</name>
</gene>
<keyword evidence="2" id="KW-1185">Reference proteome</keyword>
<accession>A0A9D4NJW7</accession>
<reference evidence="1" key="2">
    <citation type="submission" date="2020-11" db="EMBL/GenBank/DDBJ databases">
        <authorList>
            <person name="McCartney M.A."/>
            <person name="Auch B."/>
            <person name="Kono T."/>
            <person name="Mallez S."/>
            <person name="Becker A."/>
            <person name="Gohl D.M."/>
            <person name="Silverstein K.A.T."/>
            <person name="Koren S."/>
            <person name="Bechman K.B."/>
            <person name="Herman A."/>
            <person name="Abrahante J.E."/>
            <person name="Garbe J."/>
        </authorList>
    </citation>
    <scope>NUCLEOTIDE SEQUENCE</scope>
    <source>
        <strain evidence="1">Duluth1</strain>
        <tissue evidence="1">Whole animal</tissue>
    </source>
</reference>
<dbReference type="EMBL" id="JAIWYP010000001">
    <property type="protein sequence ID" value="KAH3896003.1"/>
    <property type="molecule type" value="Genomic_DNA"/>
</dbReference>
<protein>
    <submittedName>
        <fullName evidence="1">Uncharacterized protein</fullName>
    </submittedName>
</protein>
<evidence type="ECO:0000313" key="1">
    <source>
        <dbReference type="EMBL" id="KAH3896003.1"/>
    </source>
</evidence>
<organism evidence="1 2">
    <name type="scientific">Dreissena polymorpha</name>
    <name type="common">Zebra mussel</name>
    <name type="synonym">Mytilus polymorpha</name>
    <dbReference type="NCBI Taxonomy" id="45954"/>
    <lineage>
        <taxon>Eukaryota</taxon>
        <taxon>Metazoa</taxon>
        <taxon>Spiralia</taxon>
        <taxon>Lophotrochozoa</taxon>
        <taxon>Mollusca</taxon>
        <taxon>Bivalvia</taxon>
        <taxon>Autobranchia</taxon>
        <taxon>Heteroconchia</taxon>
        <taxon>Euheterodonta</taxon>
        <taxon>Imparidentia</taxon>
        <taxon>Neoheterodontei</taxon>
        <taxon>Myida</taxon>
        <taxon>Dreissenoidea</taxon>
        <taxon>Dreissenidae</taxon>
        <taxon>Dreissena</taxon>
    </lineage>
</organism>
<name>A0A9D4NJW7_DREPO</name>
<proteinExistence type="predicted"/>
<evidence type="ECO:0000313" key="2">
    <source>
        <dbReference type="Proteomes" id="UP000828390"/>
    </source>
</evidence>
<comment type="caution">
    <text evidence="1">The sequence shown here is derived from an EMBL/GenBank/DDBJ whole genome shotgun (WGS) entry which is preliminary data.</text>
</comment>
<sequence>MPSESHTSSSEAVLVADDNNYKVKLLNQQYRVGWAIGHVAVAMSNKELAKGRKLKLQHSCEGIAHNQGDLYICSGSALYKFTLSGELVCRLYEDSSADFTVQCCVVYFECPLTKLIDRVLFRIQHSF</sequence>